<comment type="caution">
    <text evidence="1">The sequence shown here is derived from an EMBL/GenBank/DDBJ whole genome shotgun (WGS) entry which is preliminary data.</text>
</comment>
<reference evidence="1" key="1">
    <citation type="submission" date="2019-08" db="EMBL/GenBank/DDBJ databases">
        <authorList>
            <person name="Kucharzyk K."/>
            <person name="Murdoch R.W."/>
            <person name="Higgins S."/>
            <person name="Loffler F."/>
        </authorList>
    </citation>
    <scope>NUCLEOTIDE SEQUENCE</scope>
</reference>
<evidence type="ECO:0000313" key="1">
    <source>
        <dbReference type="EMBL" id="MPM61178.1"/>
    </source>
</evidence>
<name>A0A645B804_9ZZZZ</name>
<protein>
    <submittedName>
        <fullName evidence="1">Uncharacterized protein</fullName>
    </submittedName>
</protein>
<accession>A0A645B804</accession>
<sequence>MLTIRPGHHVYRLLQLLSAAGEFPTSSLHLLGNVRSYEALVHRLETIQQFRTEAGADLGAYKLLTVSGRRDRRTIRLYKGALPLLSALHPDALAHYLAATGGHRFSGNDAHVQRSHRVAETLAMCMAAGVEMRPYVLPSLQKKDILRTIPTSPSFYIARDLKKLDSAELNKTIFTRLTGALFAPGQCWAVYNTRDAVMKWSGMGEFKTSHHLIELARMNAGLHRVDRALLLGERMDIALQTLLESDKSRRMELRFDRIYPHIHFIPMDAQGVRLLRLLTLPDWNERLLSAAFPPELRAPDPGAMEYDARRGGTFILSHLDGDIARLVRLRQALEHSSFPFEVLCFPWQAAFLWEYLGGRVQLRALAMDALEEALEIDPSE</sequence>
<organism evidence="1">
    <name type="scientific">bioreactor metagenome</name>
    <dbReference type="NCBI Taxonomy" id="1076179"/>
    <lineage>
        <taxon>unclassified sequences</taxon>
        <taxon>metagenomes</taxon>
        <taxon>ecological metagenomes</taxon>
    </lineage>
</organism>
<gene>
    <name evidence="1" type="ORF">SDC9_108034</name>
</gene>
<proteinExistence type="predicted"/>
<dbReference type="AlphaFoldDB" id="A0A645B804"/>
<dbReference type="EMBL" id="VSSQ01018195">
    <property type="protein sequence ID" value="MPM61178.1"/>
    <property type="molecule type" value="Genomic_DNA"/>
</dbReference>